<reference evidence="2" key="1">
    <citation type="submission" date="2016-10" db="EMBL/GenBank/DDBJ databases">
        <authorList>
            <person name="Benchimol M."/>
            <person name="Almeida L.G."/>
            <person name="Vasconcelos A.T."/>
            <person name="Perreira-Neves A."/>
            <person name="Rosa I.A."/>
            <person name="Tasca T."/>
            <person name="Bogo M.R."/>
            <person name="de Souza W."/>
        </authorList>
    </citation>
    <scope>NUCLEOTIDE SEQUENCE [LARGE SCALE GENOMIC DNA]</scope>
    <source>
        <strain evidence="2">K</strain>
    </source>
</reference>
<dbReference type="GeneID" id="94832787"/>
<dbReference type="EMBL" id="MLAK01000335">
    <property type="protein sequence ID" value="OHT14618.1"/>
    <property type="molecule type" value="Genomic_DNA"/>
</dbReference>
<dbReference type="PANTHER" id="PTHR43792:SF1">
    <property type="entry name" value="N-ACETYLTRANSFERASE DOMAIN-CONTAINING PROTEIN"/>
    <property type="match status" value="1"/>
</dbReference>
<evidence type="ECO:0000313" key="2">
    <source>
        <dbReference type="EMBL" id="OHT14618.1"/>
    </source>
</evidence>
<sequence>MSFGAPRQYFWKSKRLGFSKWLDTDFHLAKSLWGDRDVTKYISLNGYTDQMIVDRFNSELDHQKKYGLAYWPLFTLEDNKFVGVTGLRAFDYEPGDIVDGVYMLGYHLMKDAWGKGYATEATKACIKYAFEKLNALNLYSGHHPRNLASGQVLKKSGFLWKKDALIPCTGVHHPMYYYKPDERMLVKWMEDPITYFAQLEAKTGKKL</sequence>
<dbReference type="InterPro" id="IPR051531">
    <property type="entry name" value="N-acetyltransferase"/>
</dbReference>
<feature type="domain" description="N-acetyltransferase" evidence="1">
    <location>
        <begin position="24"/>
        <end position="194"/>
    </location>
</feature>
<evidence type="ECO:0000259" key="1">
    <source>
        <dbReference type="PROSITE" id="PS51186"/>
    </source>
</evidence>
<organism evidence="2 3">
    <name type="scientific">Tritrichomonas foetus</name>
    <dbReference type="NCBI Taxonomy" id="1144522"/>
    <lineage>
        <taxon>Eukaryota</taxon>
        <taxon>Metamonada</taxon>
        <taxon>Parabasalia</taxon>
        <taxon>Tritrichomonadida</taxon>
        <taxon>Tritrichomonadidae</taxon>
        <taxon>Tritrichomonas</taxon>
    </lineage>
</organism>
<dbReference type="Pfam" id="PF13302">
    <property type="entry name" value="Acetyltransf_3"/>
    <property type="match status" value="1"/>
</dbReference>
<dbReference type="PANTHER" id="PTHR43792">
    <property type="entry name" value="GNAT FAMILY, PUTATIVE (AFU_ORTHOLOGUE AFUA_3G00765)-RELATED-RELATED"/>
    <property type="match status" value="1"/>
</dbReference>
<dbReference type="VEuPathDB" id="TrichDB:TRFO_14902"/>
<dbReference type="InterPro" id="IPR016181">
    <property type="entry name" value="Acyl_CoA_acyltransferase"/>
</dbReference>
<proteinExistence type="predicted"/>
<comment type="caution">
    <text evidence="2">The sequence shown here is derived from an EMBL/GenBank/DDBJ whole genome shotgun (WGS) entry which is preliminary data.</text>
</comment>
<gene>
    <name evidence="2" type="ORF">TRFO_14902</name>
</gene>
<dbReference type="OrthoDB" id="630895at2759"/>
<name>A0A1J4KU07_9EUKA</name>
<protein>
    <submittedName>
        <fullName evidence="2">N-acetyltransferase GCN5</fullName>
    </submittedName>
</protein>
<dbReference type="RefSeq" id="XP_068367754.1">
    <property type="nucleotide sequence ID" value="XM_068498083.1"/>
</dbReference>
<dbReference type="InterPro" id="IPR000182">
    <property type="entry name" value="GNAT_dom"/>
</dbReference>
<accession>A0A1J4KU07</accession>
<dbReference type="PROSITE" id="PS51186">
    <property type="entry name" value="GNAT"/>
    <property type="match status" value="1"/>
</dbReference>
<dbReference type="AlphaFoldDB" id="A0A1J4KU07"/>
<keyword evidence="3" id="KW-1185">Reference proteome</keyword>
<dbReference type="GO" id="GO:0016747">
    <property type="term" value="F:acyltransferase activity, transferring groups other than amino-acyl groups"/>
    <property type="evidence" value="ECO:0007669"/>
    <property type="project" value="InterPro"/>
</dbReference>
<dbReference type="Gene3D" id="3.40.630.30">
    <property type="match status" value="1"/>
</dbReference>
<dbReference type="SUPFAM" id="SSF55729">
    <property type="entry name" value="Acyl-CoA N-acyltransferases (Nat)"/>
    <property type="match status" value="1"/>
</dbReference>
<dbReference type="Proteomes" id="UP000179807">
    <property type="component" value="Unassembled WGS sequence"/>
</dbReference>
<evidence type="ECO:0000313" key="3">
    <source>
        <dbReference type="Proteomes" id="UP000179807"/>
    </source>
</evidence>